<dbReference type="AlphaFoldDB" id="A0A0E0L291"/>
<proteinExistence type="predicted"/>
<dbReference type="Pfam" id="PF01738">
    <property type="entry name" value="DLH"/>
    <property type="match status" value="1"/>
</dbReference>
<accession>A0A0E0L291</accession>
<reference evidence="2" key="2">
    <citation type="submission" date="2018-05" db="EMBL/GenBank/DDBJ databases">
        <title>OpunRS2 (Oryza punctata Reference Sequence Version 2).</title>
        <authorList>
            <person name="Zhang J."/>
            <person name="Kudrna D."/>
            <person name="Lee S."/>
            <person name="Talag J."/>
            <person name="Welchert J."/>
            <person name="Wing R.A."/>
        </authorList>
    </citation>
    <scope>NUCLEOTIDE SEQUENCE [LARGE SCALE GENOMIC DNA]</scope>
</reference>
<dbReference type="GO" id="GO:0016787">
    <property type="term" value="F:hydrolase activity"/>
    <property type="evidence" value="ECO:0007669"/>
    <property type="project" value="InterPro"/>
</dbReference>
<reference evidence="2" key="1">
    <citation type="submission" date="2015-04" db="UniProtKB">
        <authorList>
            <consortium name="EnsemblPlants"/>
        </authorList>
    </citation>
    <scope>IDENTIFICATION</scope>
</reference>
<dbReference type="PANTHER" id="PTHR17630">
    <property type="entry name" value="DIENELACTONE HYDROLASE"/>
    <property type="match status" value="1"/>
</dbReference>
<dbReference type="HOGENOM" id="CLU_170599_0_0_1"/>
<dbReference type="Gramene" id="OPUNC05G13710.7">
    <property type="protein sequence ID" value="OPUNC05G13710.7"/>
    <property type="gene ID" value="OPUNC05G13710"/>
</dbReference>
<dbReference type="EnsemblPlants" id="OPUNC05G13710.7">
    <property type="protein sequence ID" value="OPUNC05G13710.7"/>
    <property type="gene ID" value="OPUNC05G13710"/>
</dbReference>
<dbReference type="InterPro" id="IPR029058">
    <property type="entry name" value="AB_hydrolase_fold"/>
</dbReference>
<evidence type="ECO:0000259" key="1">
    <source>
        <dbReference type="Pfam" id="PF01738"/>
    </source>
</evidence>
<dbReference type="Gene3D" id="3.40.50.1820">
    <property type="entry name" value="alpha/beta hydrolase"/>
    <property type="match status" value="1"/>
</dbReference>
<protein>
    <recommendedName>
        <fullName evidence="1">Dienelactone hydrolase domain-containing protein</fullName>
    </recommendedName>
</protein>
<evidence type="ECO:0000313" key="3">
    <source>
        <dbReference type="Proteomes" id="UP000026962"/>
    </source>
</evidence>
<evidence type="ECO:0000313" key="2">
    <source>
        <dbReference type="EnsemblPlants" id="OPUNC05G13710.7"/>
    </source>
</evidence>
<dbReference type="SUPFAM" id="SSF53474">
    <property type="entry name" value="alpha/beta-Hydrolases"/>
    <property type="match status" value="1"/>
</dbReference>
<sequence length="77" mass="8820">MLTNTQLKCPIYILGAEIDKSPPELLKIAHFVKIFPGVDHGWAVRYSYDDAATVKSAEEALEDMMDWFKKYLKSNLN</sequence>
<dbReference type="Proteomes" id="UP000026962">
    <property type="component" value="Chromosome 5"/>
</dbReference>
<keyword evidence="3" id="KW-1185">Reference proteome</keyword>
<dbReference type="PANTHER" id="PTHR17630:SF44">
    <property type="entry name" value="PROTEIN AIM2"/>
    <property type="match status" value="1"/>
</dbReference>
<dbReference type="InterPro" id="IPR002925">
    <property type="entry name" value="Dienelactn_hydro"/>
</dbReference>
<feature type="domain" description="Dienelactone hydrolase" evidence="1">
    <location>
        <begin position="5"/>
        <end position="72"/>
    </location>
</feature>
<name>A0A0E0L291_ORYPU</name>
<organism evidence="2">
    <name type="scientific">Oryza punctata</name>
    <name type="common">Red rice</name>
    <dbReference type="NCBI Taxonomy" id="4537"/>
    <lineage>
        <taxon>Eukaryota</taxon>
        <taxon>Viridiplantae</taxon>
        <taxon>Streptophyta</taxon>
        <taxon>Embryophyta</taxon>
        <taxon>Tracheophyta</taxon>
        <taxon>Spermatophyta</taxon>
        <taxon>Magnoliopsida</taxon>
        <taxon>Liliopsida</taxon>
        <taxon>Poales</taxon>
        <taxon>Poaceae</taxon>
        <taxon>BOP clade</taxon>
        <taxon>Oryzoideae</taxon>
        <taxon>Oryzeae</taxon>
        <taxon>Oryzinae</taxon>
        <taxon>Oryza</taxon>
    </lineage>
</organism>